<dbReference type="InterPro" id="IPR005754">
    <property type="entry name" value="Sortase"/>
</dbReference>
<keyword evidence="3" id="KW-0732">Signal</keyword>
<dbReference type="GO" id="GO:0016787">
    <property type="term" value="F:hydrolase activity"/>
    <property type="evidence" value="ECO:0007669"/>
    <property type="project" value="UniProtKB-KW"/>
</dbReference>
<gene>
    <name evidence="4" type="ORF">H4W34_001591</name>
</gene>
<dbReference type="InterPro" id="IPR023365">
    <property type="entry name" value="Sortase_dom-sf"/>
</dbReference>
<reference evidence="4 5" key="1">
    <citation type="submission" date="2020-10" db="EMBL/GenBank/DDBJ databases">
        <title>Sequencing the genomes of 1000 actinobacteria strains.</title>
        <authorList>
            <person name="Klenk H.-P."/>
        </authorList>
    </citation>
    <scope>NUCLEOTIDE SEQUENCE [LARGE SCALE GENOMIC DNA]</scope>
    <source>
        <strain evidence="4 5">DSM 46744</strain>
    </source>
</reference>
<dbReference type="SUPFAM" id="SSF63817">
    <property type="entry name" value="Sortase"/>
    <property type="match status" value="1"/>
</dbReference>
<evidence type="ECO:0000256" key="1">
    <source>
        <dbReference type="ARBA" id="ARBA00022801"/>
    </source>
</evidence>
<dbReference type="EMBL" id="JADBDZ010000001">
    <property type="protein sequence ID" value="MBE1531758.1"/>
    <property type="molecule type" value="Genomic_DNA"/>
</dbReference>
<protein>
    <submittedName>
        <fullName evidence="4">Sortase A</fullName>
        <ecNumber evidence="4">3.4.22.70</ecNumber>
    </submittedName>
</protein>
<comment type="caution">
    <text evidence="4">The sequence shown here is derived from an EMBL/GenBank/DDBJ whole genome shotgun (WGS) entry which is preliminary data.</text>
</comment>
<accession>A0ABR9JMG3</accession>
<dbReference type="Pfam" id="PF04203">
    <property type="entry name" value="Sortase"/>
    <property type="match status" value="1"/>
</dbReference>
<feature type="chain" id="PRO_5045321931" evidence="3">
    <location>
        <begin position="22"/>
        <end position="225"/>
    </location>
</feature>
<dbReference type="Proteomes" id="UP000627838">
    <property type="component" value="Unassembled WGS sequence"/>
</dbReference>
<feature type="region of interest" description="Disordered" evidence="2">
    <location>
        <begin position="54"/>
        <end position="85"/>
    </location>
</feature>
<keyword evidence="1 4" id="KW-0378">Hydrolase</keyword>
<dbReference type="Gene3D" id="2.40.260.10">
    <property type="entry name" value="Sortase"/>
    <property type="match status" value="1"/>
</dbReference>
<organism evidence="4 5">
    <name type="scientific">Actinomadura algeriensis</name>
    <dbReference type="NCBI Taxonomy" id="1679523"/>
    <lineage>
        <taxon>Bacteria</taxon>
        <taxon>Bacillati</taxon>
        <taxon>Actinomycetota</taxon>
        <taxon>Actinomycetes</taxon>
        <taxon>Streptosporangiales</taxon>
        <taxon>Thermomonosporaceae</taxon>
        <taxon>Actinomadura</taxon>
    </lineage>
</organism>
<dbReference type="CDD" id="cd05830">
    <property type="entry name" value="Sortase_E"/>
    <property type="match status" value="1"/>
</dbReference>
<evidence type="ECO:0000256" key="2">
    <source>
        <dbReference type="SAM" id="MobiDB-lite"/>
    </source>
</evidence>
<evidence type="ECO:0000256" key="3">
    <source>
        <dbReference type="SAM" id="SignalP"/>
    </source>
</evidence>
<evidence type="ECO:0000313" key="4">
    <source>
        <dbReference type="EMBL" id="MBE1531758.1"/>
    </source>
</evidence>
<dbReference type="NCBIfam" id="TIGR01076">
    <property type="entry name" value="sortase_fam"/>
    <property type="match status" value="1"/>
</dbReference>
<sequence>MSMRKLIPVAVPMAAALAVSAAGTPGARASTEPGGAVGPAAPVTSVTSVLELDPGRADPANFAGPAASGGGAAEAEPGTAAERARPGERLGSIAVDRISVRAKVLEGVSERVLQRGVGHYPGTARIGERGNTVLLGHRTTHLHPFLHLDDLERGDAIELRASGRTYTYRVTDKRITMPDDRSALEPVPYAPWSPPDGAYVTLITCHPKGSDARRLIVVGRLAPRG</sequence>
<name>A0ABR9JMG3_9ACTN</name>
<keyword evidence="5" id="KW-1185">Reference proteome</keyword>
<feature type="signal peptide" evidence="3">
    <location>
        <begin position="1"/>
        <end position="21"/>
    </location>
</feature>
<proteinExistence type="predicted"/>
<dbReference type="InterPro" id="IPR042003">
    <property type="entry name" value="Sortase_E"/>
</dbReference>
<dbReference type="RefSeq" id="WP_192758565.1">
    <property type="nucleotide sequence ID" value="NZ_JADBDZ010000001.1"/>
</dbReference>
<dbReference type="EC" id="3.4.22.70" evidence="4"/>
<evidence type="ECO:0000313" key="5">
    <source>
        <dbReference type="Proteomes" id="UP000627838"/>
    </source>
</evidence>